<keyword evidence="3" id="KW-1185">Reference proteome</keyword>
<evidence type="ECO:0000256" key="1">
    <source>
        <dbReference type="SAM" id="MobiDB-lite"/>
    </source>
</evidence>
<protein>
    <submittedName>
        <fullName evidence="2">Uncharacterized protein</fullName>
    </submittedName>
</protein>
<dbReference type="EMBL" id="VSWC01000170">
    <property type="protein sequence ID" value="KAA1071910.1"/>
    <property type="molecule type" value="Genomic_DNA"/>
</dbReference>
<feature type="compositionally biased region" description="Basic and acidic residues" evidence="1">
    <location>
        <begin position="145"/>
        <end position="169"/>
    </location>
</feature>
<reference evidence="2 3" key="1">
    <citation type="submission" date="2019-05" db="EMBL/GenBank/DDBJ databases">
        <title>Emergence of the Ug99 lineage of the wheat stem rust pathogen through somatic hybridization.</title>
        <authorList>
            <person name="Li F."/>
            <person name="Upadhyaya N.M."/>
            <person name="Sperschneider J."/>
            <person name="Matny O."/>
            <person name="Nguyen-Phuc H."/>
            <person name="Mago R."/>
            <person name="Raley C."/>
            <person name="Miller M.E."/>
            <person name="Silverstein K.A.T."/>
            <person name="Henningsen E."/>
            <person name="Hirsch C.D."/>
            <person name="Visser B."/>
            <person name="Pretorius Z.A."/>
            <person name="Steffenson B.J."/>
            <person name="Schwessinger B."/>
            <person name="Dodds P.N."/>
            <person name="Figueroa M."/>
        </authorList>
    </citation>
    <scope>NUCLEOTIDE SEQUENCE [LARGE SCALE GENOMIC DNA]</scope>
    <source>
        <strain evidence="2">21-0</strain>
    </source>
</reference>
<evidence type="ECO:0000313" key="3">
    <source>
        <dbReference type="Proteomes" id="UP000324748"/>
    </source>
</evidence>
<feature type="compositionally biased region" description="Basic and acidic residues" evidence="1">
    <location>
        <begin position="46"/>
        <end position="55"/>
    </location>
</feature>
<gene>
    <name evidence="2" type="ORF">PGT21_022592</name>
</gene>
<organism evidence="2 3">
    <name type="scientific">Puccinia graminis f. sp. tritici</name>
    <dbReference type="NCBI Taxonomy" id="56615"/>
    <lineage>
        <taxon>Eukaryota</taxon>
        <taxon>Fungi</taxon>
        <taxon>Dikarya</taxon>
        <taxon>Basidiomycota</taxon>
        <taxon>Pucciniomycotina</taxon>
        <taxon>Pucciniomycetes</taxon>
        <taxon>Pucciniales</taxon>
        <taxon>Pucciniaceae</taxon>
        <taxon>Puccinia</taxon>
    </lineage>
</organism>
<proteinExistence type="predicted"/>
<feature type="compositionally biased region" description="Gly residues" evidence="1">
    <location>
        <begin position="243"/>
        <end position="253"/>
    </location>
</feature>
<feature type="compositionally biased region" description="Pro residues" evidence="1">
    <location>
        <begin position="100"/>
        <end position="111"/>
    </location>
</feature>
<comment type="caution">
    <text evidence="2">The sequence shown here is derived from an EMBL/GenBank/DDBJ whole genome shotgun (WGS) entry which is preliminary data.</text>
</comment>
<feature type="compositionally biased region" description="Low complexity" evidence="1">
    <location>
        <begin position="87"/>
        <end position="99"/>
    </location>
</feature>
<accession>A0A5B0M7D4</accession>
<feature type="compositionally biased region" description="Low complexity" evidence="1">
    <location>
        <begin position="59"/>
        <end position="80"/>
    </location>
</feature>
<sequence length="265" mass="28176">MHGDNAAVNAYGHVELGTDMNELVADPGPESLLPESTHPIGDPSEDAERQRDRLGEAGLTAEELALDASDADDGPPASGSGPPPATPTSTLTPAIVRAPPTAPTTPKPPGSSQPTTRRRGRNEPVKPEDTTSHALILMLQNSQSRQEETRREDLVLAEKRANPKDEARAEAIAQAKHDREQAELLMKIEHTKALVLAQEAADERRAREEDRKEERRADQERRAEEKQASQLFQTAMLGMLARLGGGVGPAPGGMGPPPSGAGGSA</sequence>
<dbReference type="Proteomes" id="UP000324748">
    <property type="component" value="Unassembled WGS sequence"/>
</dbReference>
<name>A0A5B0M7D4_PUCGR</name>
<feature type="region of interest" description="Disordered" evidence="1">
    <location>
        <begin position="199"/>
        <end position="265"/>
    </location>
</feature>
<feature type="compositionally biased region" description="Basic and acidic residues" evidence="1">
    <location>
        <begin position="121"/>
        <end position="131"/>
    </location>
</feature>
<feature type="compositionally biased region" description="Basic and acidic residues" evidence="1">
    <location>
        <begin position="201"/>
        <end position="227"/>
    </location>
</feature>
<dbReference type="AlphaFoldDB" id="A0A5B0M7D4"/>
<feature type="region of interest" description="Disordered" evidence="1">
    <location>
        <begin position="19"/>
        <end position="169"/>
    </location>
</feature>
<evidence type="ECO:0000313" key="2">
    <source>
        <dbReference type="EMBL" id="KAA1071910.1"/>
    </source>
</evidence>